<dbReference type="InterPro" id="IPR043502">
    <property type="entry name" value="DNA/RNA_pol_sf"/>
</dbReference>
<dbReference type="Proteomes" id="UP001280121">
    <property type="component" value="Unassembled WGS sequence"/>
</dbReference>
<sequence>MNFIYEFHMNASVIKDLNRVFIALIPKVQFPDSIKDFRPNSLVSSMYKVLAKVLASRLRKITNSIIGETQMAFISHRQIFDSFVIAEETVHKWRKDKEGGLLVKLDFEKAYDSVDHCFLDFMMDGMGFGAIWRGLVKECISSSLMSVLVNGKPSPQFGLERGLRQGDPLSPFLFNIVVEGLNYLFSKAFELNLVEVVGNGARAKLWSDIKVEGRTLEEDFPRCFALVINKAGVVQDFRVRSGMSQIWDWSIPTRRPLFDWEIDQWNLFLTFLDCLPKCSLIADTIAWSFNSKGTFTVGSFRKALESLQDFSMSMPHFLWKGFCPPKLEVFCWQIWKGRVMVKDVMRICGMDNLADLNCPYAVRILKPLTTSFFIVLGPSRCGGFAWHGGMCWAARIIRLLSGWKLGMDSVLRLVLRGYGAPFSLRSFGLIESVGIS</sequence>
<protein>
    <recommendedName>
        <fullName evidence="1">Reverse transcriptase domain-containing protein</fullName>
    </recommendedName>
</protein>
<evidence type="ECO:0000313" key="3">
    <source>
        <dbReference type="Proteomes" id="UP001280121"/>
    </source>
</evidence>
<gene>
    <name evidence="2" type="ORF">Ddye_018810</name>
</gene>
<accession>A0AAD9UBR9</accession>
<proteinExistence type="predicted"/>
<dbReference type="EMBL" id="JANJYI010000005">
    <property type="protein sequence ID" value="KAK2651321.1"/>
    <property type="molecule type" value="Genomic_DNA"/>
</dbReference>
<comment type="caution">
    <text evidence="2">The sequence shown here is derived from an EMBL/GenBank/DDBJ whole genome shotgun (WGS) entry which is preliminary data.</text>
</comment>
<dbReference type="SUPFAM" id="SSF56672">
    <property type="entry name" value="DNA/RNA polymerases"/>
    <property type="match status" value="1"/>
</dbReference>
<reference evidence="2" key="1">
    <citation type="journal article" date="2023" name="Plant J.">
        <title>Genome sequences and population genomics provide insights into the demographic history, inbreeding, and mutation load of two 'living fossil' tree species of Dipteronia.</title>
        <authorList>
            <person name="Feng Y."/>
            <person name="Comes H.P."/>
            <person name="Chen J."/>
            <person name="Zhu S."/>
            <person name="Lu R."/>
            <person name="Zhang X."/>
            <person name="Li P."/>
            <person name="Qiu J."/>
            <person name="Olsen K.M."/>
            <person name="Qiu Y."/>
        </authorList>
    </citation>
    <scope>NUCLEOTIDE SEQUENCE</scope>
    <source>
        <strain evidence="2">KIB01</strain>
    </source>
</reference>
<dbReference type="AlphaFoldDB" id="A0AAD9UBR9"/>
<dbReference type="PANTHER" id="PTHR46890">
    <property type="entry name" value="NON-LTR RETROLELEMENT REVERSE TRANSCRIPTASE-LIKE PROTEIN-RELATED"/>
    <property type="match status" value="1"/>
</dbReference>
<keyword evidence="3" id="KW-1185">Reference proteome</keyword>
<feature type="domain" description="Reverse transcriptase" evidence="1">
    <location>
        <begin position="26"/>
        <end position="192"/>
    </location>
</feature>
<evidence type="ECO:0000259" key="1">
    <source>
        <dbReference type="Pfam" id="PF00078"/>
    </source>
</evidence>
<evidence type="ECO:0000313" key="2">
    <source>
        <dbReference type="EMBL" id="KAK2651321.1"/>
    </source>
</evidence>
<organism evidence="2 3">
    <name type="scientific">Dipteronia dyeriana</name>
    <dbReference type="NCBI Taxonomy" id="168575"/>
    <lineage>
        <taxon>Eukaryota</taxon>
        <taxon>Viridiplantae</taxon>
        <taxon>Streptophyta</taxon>
        <taxon>Embryophyta</taxon>
        <taxon>Tracheophyta</taxon>
        <taxon>Spermatophyta</taxon>
        <taxon>Magnoliopsida</taxon>
        <taxon>eudicotyledons</taxon>
        <taxon>Gunneridae</taxon>
        <taxon>Pentapetalae</taxon>
        <taxon>rosids</taxon>
        <taxon>malvids</taxon>
        <taxon>Sapindales</taxon>
        <taxon>Sapindaceae</taxon>
        <taxon>Hippocastanoideae</taxon>
        <taxon>Acereae</taxon>
        <taxon>Dipteronia</taxon>
    </lineage>
</organism>
<dbReference type="Pfam" id="PF00078">
    <property type="entry name" value="RVT_1"/>
    <property type="match status" value="1"/>
</dbReference>
<name>A0AAD9UBR9_9ROSI</name>
<dbReference type="PANTHER" id="PTHR46890:SF48">
    <property type="entry name" value="RNA-DIRECTED DNA POLYMERASE"/>
    <property type="match status" value="1"/>
</dbReference>
<dbReference type="InterPro" id="IPR052343">
    <property type="entry name" value="Retrotransposon-Effector_Assoc"/>
</dbReference>
<dbReference type="CDD" id="cd01650">
    <property type="entry name" value="RT_nLTR_like"/>
    <property type="match status" value="1"/>
</dbReference>
<dbReference type="InterPro" id="IPR000477">
    <property type="entry name" value="RT_dom"/>
</dbReference>